<evidence type="ECO:0000256" key="8">
    <source>
        <dbReference type="RuleBase" id="RU000612"/>
    </source>
</evidence>
<comment type="pathway">
    <text evidence="7">Carbohydrate biosynthesis; gluconeogenesis.</text>
</comment>
<evidence type="ECO:0000256" key="2">
    <source>
        <dbReference type="ARBA" id="ARBA00006604"/>
    </source>
</evidence>
<sequence length="552" mass="62305">MAVTGSLTQSEIWKSLQQHHLSIKDQHMRDWFADDPYRFERFHIQAAGLSLDYSKNRVTEETMRLLLQLAKERELPLHIDNMFSGEAINRSEKRPALHTALRNFSDRPVMVNGQDIMPEIKDTVHRMEEFCWKIRRNQWRGYSNKPFTDVVSIGIGGSFLGPKLASGALKPYWDSRLTIHYLANIDGSHITEILKRLDPATTLFIIQSKSFSTQETLKNALACRRWFLDNGGNESDLAKHFTAVSSNVEKAVEFGIAKENIFPMWDWVGGRYSLWSAIGLPLALAIGIDNFRDLLRGAFEMDEHFRTAPLEQNMPVLMALLGVWYVNFFGVNSHAILPYDHYLRTLPAHLQQLDMESNGKSVTADGYQVDYQTGPIIWGGVGTNGQHAFHQLLHQGTHFSPCDFIMPMCSHNPIDNFHAILVSNCLSQSQALLQGKSEEEAVEELIAAGMSKAEAIVLAPQKVIPGNRPSNTLYYPKSKPQTIGALIALYEHKVAAQGMLWGVNSFDQWGVELGKQLGNKVLEALESQRIPQHFDGSTNGLVRAFQQMQEML</sequence>
<reference evidence="9" key="2">
    <citation type="submission" date="2022-08" db="EMBL/GenBank/DDBJ databases">
        <authorList>
            <person name="Dong C."/>
        </authorList>
    </citation>
    <scope>NUCLEOTIDE SEQUENCE</scope>
    <source>
        <strain evidence="9">59MF3M-4</strain>
    </source>
</reference>
<dbReference type="InterPro" id="IPR001672">
    <property type="entry name" value="G6P_Isomerase"/>
</dbReference>
<comment type="similarity">
    <text evidence="2 7 8">Belongs to the GPI family.</text>
</comment>
<dbReference type="GO" id="GO:0097367">
    <property type="term" value="F:carbohydrate derivative binding"/>
    <property type="evidence" value="ECO:0007669"/>
    <property type="project" value="InterPro"/>
</dbReference>
<dbReference type="InterPro" id="IPR023096">
    <property type="entry name" value="G6P_Isomerase_C"/>
</dbReference>
<keyword evidence="10" id="KW-1185">Reference proteome</keyword>
<name>A0A9X2WHL0_9GAMM</name>
<dbReference type="GO" id="GO:0006094">
    <property type="term" value="P:gluconeogenesis"/>
    <property type="evidence" value="ECO:0007669"/>
    <property type="project" value="UniProtKB-UniRule"/>
</dbReference>
<feature type="active site" evidence="7">
    <location>
        <position position="387"/>
    </location>
</feature>
<accession>A0A9X2WHL0</accession>
<dbReference type="Gene3D" id="1.10.1390.10">
    <property type="match status" value="1"/>
</dbReference>
<dbReference type="Proteomes" id="UP001147830">
    <property type="component" value="Unassembled WGS sequence"/>
</dbReference>
<dbReference type="GO" id="GO:0004347">
    <property type="term" value="F:glucose-6-phosphate isomerase activity"/>
    <property type="evidence" value="ECO:0007669"/>
    <property type="project" value="UniProtKB-UniRule"/>
</dbReference>
<proteinExistence type="inferred from homology"/>
<comment type="catalytic activity">
    <reaction evidence="6 7 8">
        <text>alpha-D-glucose 6-phosphate = beta-D-fructose 6-phosphate</text>
        <dbReference type="Rhea" id="RHEA:11816"/>
        <dbReference type="ChEBI" id="CHEBI:57634"/>
        <dbReference type="ChEBI" id="CHEBI:58225"/>
        <dbReference type="EC" id="5.3.1.9"/>
    </reaction>
</comment>
<keyword evidence="5 7" id="KW-0413">Isomerase</keyword>
<comment type="function">
    <text evidence="7">Catalyzes the reversible isomerization of glucose-6-phosphate to fructose-6-phosphate.</text>
</comment>
<evidence type="ECO:0000256" key="5">
    <source>
        <dbReference type="ARBA" id="ARBA00023235"/>
    </source>
</evidence>
<dbReference type="EMBL" id="JAOANI010000028">
    <property type="protein sequence ID" value="MCT7360413.1"/>
    <property type="molecule type" value="Genomic_DNA"/>
</dbReference>
<evidence type="ECO:0000256" key="4">
    <source>
        <dbReference type="ARBA" id="ARBA00023152"/>
    </source>
</evidence>
<evidence type="ECO:0000256" key="6">
    <source>
        <dbReference type="ARBA" id="ARBA00029321"/>
    </source>
</evidence>
<feature type="active site" evidence="7">
    <location>
        <position position="515"/>
    </location>
</feature>
<dbReference type="PROSITE" id="PS00765">
    <property type="entry name" value="P_GLUCOSE_ISOMERASE_1"/>
    <property type="match status" value="1"/>
</dbReference>
<dbReference type="InterPro" id="IPR035482">
    <property type="entry name" value="SIS_PGI_2"/>
</dbReference>
<dbReference type="InterPro" id="IPR018189">
    <property type="entry name" value="Phosphoglucose_isomerase_CS"/>
</dbReference>
<dbReference type="RefSeq" id="WP_260977247.1">
    <property type="nucleotide sequence ID" value="NZ_JAOANI010000028.1"/>
</dbReference>
<comment type="subcellular location">
    <subcellularLocation>
        <location evidence="7">Cytoplasm</location>
    </subcellularLocation>
</comment>
<evidence type="ECO:0000313" key="10">
    <source>
        <dbReference type="Proteomes" id="UP001147830"/>
    </source>
</evidence>
<dbReference type="EC" id="5.3.1.9" evidence="7"/>
<dbReference type="PROSITE" id="PS00174">
    <property type="entry name" value="P_GLUCOSE_ISOMERASE_2"/>
    <property type="match status" value="1"/>
</dbReference>
<keyword evidence="4 7" id="KW-0324">Glycolysis</keyword>
<evidence type="ECO:0000313" key="9">
    <source>
        <dbReference type="EMBL" id="MCT7360413.1"/>
    </source>
</evidence>
<dbReference type="PRINTS" id="PR00662">
    <property type="entry name" value="G6PISOMERASE"/>
</dbReference>
<dbReference type="GO" id="GO:0006096">
    <property type="term" value="P:glycolytic process"/>
    <property type="evidence" value="ECO:0007669"/>
    <property type="project" value="UniProtKB-UniRule"/>
</dbReference>
<dbReference type="PANTHER" id="PTHR11469:SF1">
    <property type="entry name" value="GLUCOSE-6-PHOSPHATE ISOMERASE"/>
    <property type="match status" value="1"/>
</dbReference>
<comment type="caution">
    <text evidence="9">The sequence shown here is derived from an EMBL/GenBank/DDBJ whole genome shotgun (WGS) entry which is preliminary data.</text>
</comment>
<dbReference type="Pfam" id="PF00342">
    <property type="entry name" value="PGI"/>
    <property type="match status" value="1"/>
</dbReference>
<evidence type="ECO:0000256" key="3">
    <source>
        <dbReference type="ARBA" id="ARBA00022432"/>
    </source>
</evidence>
<comment type="pathway">
    <text evidence="1 7 8">Carbohydrate degradation; glycolysis; D-glyceraldehyde 3-phosphate and glycerone phosphate from D-glucose: step 2/4.</text>
</comment>
<dbReference type="HAMAP" id="MF_00473">
    <property type="entry name" value="G6P_isomerase"/>
    <property type="match status" value="1"/>
</dbReference>
<dbReference type="SUPFAM" id="SSF53697">
    <property type="entry name" value="SIS domain"/>
    <property type="match status" value="1"/>
</dbReference>
<keyword evidence="7" id="KW-0963">Cytoplasm</keyword>
<dbReference type="InterPro" id="IPR046348">
    <property type="entry name" value="SIS_dom_sf"/>
</dbReference>
<keyword evidence="3 7" id="KW-0312">Gluconeogenesis</keyword>
<dbReference type="Gene3D" id="3.40.50.10490">
    <property type="entry name" value="Glucose-6-phosphate isomerase like protein, domain 1"/>
    <property type="match status" value="2"/>
</dbReference>
<dbReference type="GO" id="GO:0005829">
    <property type="term" value="C:cytosol"/>
    <property type="evidence" value="ECO:0007669"/>
    <property type="project" value="TreeGrafter"/>
</dbReference>
<organism evidence="9 10">
    <name type="scientific">Thalassolituus pacificus</name>
    <dbReference type="NCBI Taxonomy" id="2975440"/>
    <lineage>
        <taxon>Bacteria</taxon>
        <taxon>Pseudomonadati</taxon>
        <taxon>Pseudomonadota</taxon>
        <taxon>Gammaproteobacteria</taxon>
        <taxon>Oceanospirillales</taxon>
        <taxon>Oceanospirillaceae</taxon>
        <taxon>Thalassolituus</taxon>
    </lineage>
</organism>
<dbReference type="GO" id="GO:0051156">
    <property type="term" value="P:glucose 6-phosphate metabolic process"/>
    <property type="evidence" value="ECO:0007669"/>
    <property type="project" value="TreeGrafter"/>
</dbReference>
<reference evidence="9" key="1">
    <citation type="journal article" date="2022" name="Front. Microbiol.">
        <title>Genome-based taxonomic rearrangement of Oceanobacter-related bacteria including the description of Thalassolituus hydrocarbonoclasticus sp. nov. and Thalassolituus pacificus sp. nov. and emended description of the genus Thalassolituus.</title>
        <authorList>
            <person name="Dong C."/>
            <person name="Wei L."/>
            <person name="Wang J."/>
            <person name="Lai Q."/>
            <person name="Huang Z."/>
            <person name="Shao Z."/>
        </authorList>
    </citation>
    <scope>NUCLEOTIDE SEQUENCE</scope>
    <source>
        <strain evidence="9">59MF3M-4</strain>
    </source>
</reference>
<evidence type="ECO:0000256" key="1">
    <source>
        <dbReference type="ARBA" id="ARBA00004926"/>
    </source>
</evidence>
<dbReference type="PROSITE" id="PS51463">
    <property type="entry name" value="P_GLUCOSE_ISOMERASE_3"/>
    <property type="match status" value="1"/>
</dbReference>
<gene>
    <name evidence="7 9" type="primary">pgi</name>
    <name evidence="9" type="ORF">NYR02_15425</name>
</gene>
<dbReference type="NCBIfam" id="NF001211">
    <property type="entry name" value="PRK00179.1"/>
    <property type="match status" value="1"/>
</dbReference>
<dbReference type="PANTHER" id="PTHR11469">
    <property type="entry name" value="GLUCOSE-6-PHOSPHATE ISOMERASE"/>
    <property type="match status" value="1"/>
</dbReference>
<dbReference type="InterPro" id="IPR035476">
    <property type="entry name" value="SIS_PGI_1"/>
</dbReference>
<feature type="active site" description="Proton donor" evidence="7">
    <location>
        <position position="356"/>
    </location>
</feature>
<dbReference type="GO" id="GO:0048029">
    <property type="term" value="F:monosaccharide binding"/>
    <property type="evidence" value="ECO:0007669"/>
    <property type="project" value="TreeGrafter"/>
</dbReference>
<dbReference type="CDD" id="cd05015">
    <property type="entry name" value="SIS_PGI_1"/>
    <property type="match status" value="1"/>
</dbReference>
<dbReference type="CDD" id="cd05016">
    <property type="entry name" value="SIS_PGI_2"/>
    <property type="match status" value="1"/>
</dbReference>
<evidence type="ECO:0000256" key="7">
    <source>
        <dbReference type="HAMAP-Rule" id="MF_00473"/>
    </source>
</evidence>
<protein>
    <recommendedName>
        <fullName evidence="7">Glucose-6-phosphate isomerase</fullName>
        <shortName evidence="7">GPI</shortName>
        <ecNumber evidence="7">5.3.1.9</ecNumber>
    </recommendedName>
    <alternativeName>
        <fullName evidence="7">Phosphoglucose isomerase</fullName>
        <shortName evidence="7">PGI</shortName>
    </alternativeName>
    <alternativeName>
        <fullName evidence="7">Phosphohexose isomerase</fullName>
        <shortName evidence="7">PHI</shortName>
    </alternativeName>
</protein>
<dbReference type="AlphaFoldDB" id="A0A9X2WHL0"/>